<gene>
    <name evidence="2" type="ORF">NTEN_LOCUS4780</name>
</gene>
<keyword evidence="3" id="KW-1185">Reference proteome</keyword>
<dbReference type="AlphaFoldDB" id="A0A6H5G7D4"/>
<organism evidence="2 3">
    <name type="scientific">Nesidiocoris tenuis</name>
    <dbReference type="NCBI Taxonomy" id="355587"/>
    <lineage>
        <taxon>Eukaryota</taxon>
        <taxon>Metazoa</taxon>
        <taxon>Ecdysozoa</taxon>
        <taxon>Arthropoda</taxon>
        <taxon>Hexapoda</taxon>
        <taxon>Insecta</taxon>
        <taxon>Pterygota</taxon>
        <taxon>Neoptera</taxon>
        <taxon>Paraneoptera</taxon>
        <taxon>Hemiptera</taxon>
        <taxon>Heteroptera</taxon>
        <taxon>Panheteroptera</taxon>
        <taxon>Cimicomorpha</taxon>
        <taxon>Miridae</taxon>
        <taxon>Dicyphina</taxon>
        <taxon>Nesidiocoris</taxon>
    </lineage>
</organism>
<dbReference type="EMBL" id="CADCXU010007153">
    <property type="protein sequence ID" value="CAA9998497.1"/>
    <property type="molecule type" value="Genomic_DNA"/>
</dbReference>
<dbReference type="Proteomes" id="UP000479000">
    <property type="component" value="Unassembled WGS sequence"/>
</dbReference>
<evidence type="ECO:0000313" key="2">
    <source>
        <dbReference type="EMBL" id="CAA9998497.1"/>
    </source>
</evidence>
<feature type="compositionally biased region" description="Basic and acidic residues" evidence="1">
    <location>
        <begin position="23"/>
        <end position="35"/>
    </location>
</feature>
<feature type="non-terminal residue" evidence="2">
    <location>
        <position position="175"/>
    </location>
</feature>
<accession>A0A6H5G7D4</accession>
<protein>
    <submittedName>
        <fullName evidence="2">Uncharacterized protein</fullName>
    </submittedName>
</protein>
<feature type="region of interest" description="Disordered" evidence="1">
    <location>
        <begin position="1"/>
        <end position="36"/>
    </location>
</feature>
<evidence type="ECO:0000313" key="3">
    <source>
        <dbReference type="Proteomes" id="UP000479000"/>
    </source>
</evidence>
<sequence length="175" mass="19722">MILTSANPTTFSPQRRRSSPLPNKERQGGYGKEDQYEGLGIPSPKYSYRYGDLLFMLIKCTPLGYSYSNGLEMSPSTLVHRYKGDVTPFRLDVFVKFFLKNPSNVVKNLFFGGKRLAKEKQTLPHSTTLTTEIIPNNLELLPSPSGNPAEPIWKPIALSSKIHLKPTGQFFLTLR</sequence>
<name>A0A6H5G7D4_9HEMI</name>
<evidence type="ECO:0000256" key="1">
    <source>
        <dbReference type="SAM" id="MobiDB-lite"/>
    </source>
</evidence>
<feature type="compositionally biased region" description="Polar residues" evidence="1">
    <location>
        <begin position="1"/>
        <end position="13"/>
    </location>
</feature>
<proteinExistence type="predicted"/>
<reference evidence="2 3" key="1">
    <citation type="submission" date="2020-02" db="EMBL/GenBank/DDBJ databases">
        <authorList>
            <person name="Ferguson B K."/>
        </authorList>
    </citation>
    <scope>NUCLEOTIDE SEQUENCE [LARGE SCALE GENOMIC DNA]</scope>
</reference>